<dbReference type="InterPro" id="IPR029058">
    <property type="entry name" value="AB_hydrolase_fold"/>
</dbReference>
<dbReference type="Proteomes" id="UP001621512">
    <property type="component" value="Chromosome"/>
</dbReference>
<protein>
    <submittedName>
        <fullName evidence="3">Alpha/beta hydrolase</fullName>
    </submittedName>
</protein>
<dbReference type="InterPro" id="IPR050228">
    <property type="entry name" value="Carboxylesterase_BioH"/>
</dbReference>
<proteinExistence type="predicted"/>
<evidence type="ECO:0000256" key="1">
    <source>
        <dbReference type="SAM" id="MobiDB-lite"/>
    </source>
</evidence>
<organism evidence="3 4">
    <name type="scientific">Streptomyces purpurascens</name>
    <dbReference type="NCBI Taxonomy" id="1924"/>
    <lineage>
        <taxon>Bacteria</taxon>
        <taxon>Bacillati</taxon>
        <taxon>Actinomycetota</taxon>
        <taxon>Actinomycetes</taxon>
        <taxon>Kitasatosporales</taxon>
        <taxon>Streptomycetaceae</taxon>
        <taxon>Streptomyces</taxon>
    </lineage>
</organism>
<dbReference type="InterPro" id="IPR000073">
    <property type="entry name" value="AB_hydrolase_1"/>
</dbReference>
<dbReference type="PRINTS" id="PR00111">
    <property type="entry name" value="ABHYDROLASE"/>
</dbReference>
<accession>A0ABZ1MIR9</accession>
<feature type="compositionally biased region" description="Low complexity" evidence="1">
    <location>
        <begin position="31"/>
        <end position="45"/>
    </location>
</feature>
<dbReference type="RefSeq" id="WP_189723918.1">
    <property type="nucleotide sequence ID" value="NZ_BMUK01000004.1"/>
</dbReference>
<dbReference type="EMBL" id="CP108341">
    <property type="protein sequence ID" value="WTW27477.1"/>
    <property type="molecule type" value="Genomic_DNA"/>
</dbReference>
<feature type="domain" description="AB hydrolase-1" evidence="2">
    <location>
        <begin position="61"/>
        <end position="282"/>
    </location>
</feature>
<dbReference type="Pfam" id="PF00561">
    <property type="entry name" value="Abhydrolase_1"/>
    <property type="match status" value="1"/>
</dbReference>
<gene>
    <name evidence="3" type="ORF">OHU35_16025</name>
</gene>
<name>A0ABZ1MIR9_STREF</name>
<feature type="region of interest" description="Disordered" evidence="1">
    <location>
        <begin position="1"/>
        <end position="54"/>
    </location>
</feature>
<evidence type="ECO:0000313" key="4">
    <source>
        <dbReference type="Proteomes" id="UP001621512"/>
    </source>
</evidence>
<dbReference type="PANTHER" id="PTHR43194:SF2">
    <property type="entry name" value="PEROXISOMAL MEMBRANE PROTEIN LPX1"/>
    <property type="match status" value="1"/>
</dbReference>
<dbReference type="PANTHER" id="PTHR43194">
    <property type="entry name" value="HYDROLASE ALPHA/BETA FOLD FAMILY"/>
    <property type="match status" value="1"/>
</dbReference>
<reference evidence="3 4" key="1">
    <citation type="submission" date="2022-10" db="EMBL/GenBank/DDBJ databases">
        <title>The complete genomes of actinobacterial strains from the NBC collection.</title>
        <authorList>
            <person name="Joergensen T.S."/>
            <person name="Alvarez Arevalo M."/>
            <person name="Sterndorff E.B."/>
            <person name="Faurdal D."/>
            <person name="Vuksanovic O."/>
            <person name="Mourched A.-S."/>
            <person name="Charusanti P."/>
            <person name="Shaw S."/>
            <person name="Blin K."/>
            <person name="Weber T."/>
        </authorList>
    </citation>
    <scope>NUCLEOTIDE SEQUENCE [LARGE SCALE GENOMIC DNA]</scope>
    <source>
        <strain evidence="3 4">NBC_00017</strain>
    </source>
</reference>
<dbReference type="SUPFAM" id="SSF53474">
    <property type="entry name" value="alpha/beta-Hydrolases"/>
    <property type="match status" value="1"/>
</dbReference>
<keyword evidence="3" id="KW-0378">Hydrolase</keyword>
<dbReference type="Gene3D" id="3.40.50.1820">
    <property type="entry name" value="alpha/beta hydrolase"/>
    <property type="match status" value="1"/>
</dbReference>
<sequence>MAPVNRLAATAVDGQAGPTHVTSLQEGQLKTARTTPTPLTTPDGTRIAHHDHRPERESATPFLLLHGLAGHQGEWDVLAALLLSDGHRVVTYDARGHGASTRTPATTTRAAHVQDAVTLIEELALAPVTLLGQSLGGHTAMLLAASHPHLVQSLILVEAGPAGPNPELPAQIATWLDGWPTPFESLEAAEAFLGHEAWTRTLERREDGWYPAFDRATLITSVAELATTAYWPQWSQITCPTLLVQGEHGTMRPDEPTTMLTHRPATHLTRIPDAAHDVHLDQPDRLYEAIRTFNSQPPIGR</sequence>
<evidence type="ECO:0000313" key="3">
    <source>
        <dbReference type="EMBL" id="WTW27477.1"/>
    </source>
</evidence>
<evidence type="ECO:0000259" key="2">
    <source>
        <dbReference type="Pfam" id="PF00561"/>
    </source>
</evidence>
<keyword evidence="4" id="KW-1185">Reference proteome</keyword>
<dbReference type="GO" id="GO:0016787">
    <property type="term" value="F:hydrolase activity"/>
    <property type="evidence" value="ECO:0007669"/>
    <property type="project" value="UniProtKB-KW"/>
</dbReference>